<evidence type="ECO:0000313" key="2">
    <source>
        <dbReference type="Proteomes" id="UP000319483"/>
    </source>
</evidence>
<reference evidence="1 2" key="1">
    <citation type="submission" date="2019-07" db="EMBL/GenBank/DDBJ databases">
        <title>Gilliamella genomes.</title>
        <authorList>
            <person name="Zheng H."/>
        </authorList>
    </citation>
    <scope>NUCLEOTIDE SEQUENCE [LARGE SCALE GENOMIC DNA]</scope>
    <source>
        <strain evidence="1 2">W8127</strain>
    </source>
</reference>
<dbReference type="InterPro" id="IPR006521">
    <property type="entry name" value="Tail_protein_I"/>
</dbReference>
<organism evidence="1 2">
    <name type="scientific">Gilliamella apicola</name>
    <dbReference type="NCBI Taxonomy" id="1196095"/>
    <lineage>
        <taxon>Bacteria</taxon>
        <taxon>Pseudomonadati</taxon>
        <taxon>Pseudomonadota</taxon>
        <taxon>Gammaproteobacteria</taxon>
        <taxon>Orbales</taxon>
        <taxon>Orbaceae</taxon>
        <taxon>Gilliamella</taxon>
    </lineage>
</organism>
<evidence type="ECO:0000313" key="1">
    <source>
        <dbReference type="EMBL" id="TSJ97704.1"/>
    </source>
</evidence>
<dbReference type="Proteomes" id="UP000319483">
    <property type="component" value="Unassembled WGS sequence"/>
</dbReference>
<dbReference type="NCBIfam" id="TIGR01634">
    <property type="entry name" value="tail_P2_I"/>
    <property type="match status" value="1"/>
</dbReference>
<protein>
    <submittedName>
        <fullName evidence="1">Phage tail protein I</fullName>
    </submittedName>
</protein>
<proteinExistence type="predicted"/>
<dbReference type="EMBL" id="VMHM01000015">
    <property type="protein sequence ID" value="TSJ97704.1"/>
    <property type="molecule type" value="Genomic_DNA"/>
</dbReference>
<name>A0A556S9B7_9GAMM</name>
<comment type="caution">
    <text evidence="1">The sequence shown here is derived from an EMBL/GenBank/DDBJ whole genome shotgun (WGS) entry which is preliminary data.</text>
</comment>
<dbReference type="Pfam" id="PF09684">
    <property type="entry name" value="Tail_P2_I"/>
    <property type="match status" value="1"/>
</dbReference>
<accession>A0A556S9B7</accession>
<gene>
    <name evidence="1" type="ORF">FPQ15_11100</name>
</gene>
<sequence length="201" mass="22609">MTNKTLLPPSATTLEKKLSHAIACTPTIPLRSLWDPVTCPYELLPYLAWQYSVDRWDEKWPEQTKRKVIAEAFEIHKLKGTKSAIRRSVAPFGYLINITEWWQTNSDPGTFSLDVGVSDAGITDEAYNELTRIIDDVKPVSRKLTRLSLHITSSGVSLFGGCVYDGDILNIYPYLTHTITTESIPDIGAAMHIIDTMRIEP</sequence>
<dbReference type="RefSeq" id="WP_144092836.1">
    <property type="nucleotide sequence ID" value="NZ_VMHM01000015.1"/>
</dbReference>
<dbReference type="AlphaFoldDB" id="A0A556S9B7"/>